<protein>
    <submittedName>
        <fullName evidence="2">Chitin-binding type-2 domain-containing protein</fullName>
    </submittedName>
</protein>
<keyword evidence="1" id="KW-1185">Reference proteome</keyword>
<reference evidence="2" key="3">
    <citation type="submission" date="2016-06" db="UniProtKB">
        <authorList>
            <consortium name="WormBaseParasite"/>
        </authorList>
    </citation>
    <scope>IDENTIFICATION</scope>
</reference>
<reference evidence="1" key="2">
    <citation type="submission" date="2014-05" db="EMBL/GenBank/DDBJ databases">
        <title>The genome and life-stage specific transcriptomes of Globodera pallida elucidate key aspects of plant parasitism by a cyst nematode.</title>
        <authorList>
            <person name="Cotton J.A."/>
            <person name="Lilley C.J."/>
            <person name="Jones L.M."/>
            <person name="Kikuchi T."/>
            <person name="Reid A.J."/>
            <person name="Thorpe P."/>
            <person name="Tsai I.J."/>
            <person name="Beasley H."/>
            <person name="Blok V."/>
            <person name="Cock P.J.A."/>
            <person name="Van den Akker S.E."/>
            <person name="Holroyd N."/>
            <person name="Hunt M."/>
            <person name="Mantelin S."/>
            <person name="Naghra H."/>
            <person name="Pain A."/>
            <person name="Palomares-Rius J.E."/>
            <person name="Zarowiecki M."/>
            <person name="Berriman M."/>
            <person name="Jones J.T."/>
            <person name="Urwin P.E."/>
        </authorList>
    </citation>
    <scope>NUCLEOTIDE SEQUENCE [LARGE SCALE GENOMIC DNA]</scope>
    <source>
        <strain evidence="1">Lindley</strain>
    </source>
</reference>
<reference evidence="1" key="1">
    <citation type="submission" date="2013-12" db="EMBL/GenBank/DDBJ databases">
        <authorList>
            <person name="Aslett M."/>
        </authorList>
    </citation>
    <scope>NUCLEOTIDE SEQUENCE [LARGE SCALE GENOMIC DNA]</scope>
    <source>
        <strain evidence="1">Lindley</strain>
    </source>
</reference>
<evidence type="ECO:0000313" key="2">
    <source>
        <dbReference type="WBParaSite" id="GPLIN_000968800"/>
    </source>
</evidence>
<dbReference type="AlphaFoldDB" id="A0A183C9Y9"/>
<sequence length="67" mass="7634">MPDESECKLYPCPVAYDGIERCPKAFKCLQQKHSNWEALAKCKPNVNNDQRDECNEPLPPIENAIEA</sequence>
<accession>A0A183C9Y9</accession>
<proteinExistence type="predicted"/>
<evidence type="ECO:0000313" key="1">
    <source>
        <dbReference type="Proteomes" id="UP000050741"/>
    </source>
</evidence>
<organism evidence="1 2">
    <name type="scientific">Globodera pallida</name>
    <name type="common">Potato cyst nematode worm</name>
    <name type="synonym">Heterodera pallida</name>
    <dbReference type="NCBI Taxonomy" id="36090"/>
    <lineage>
        <taxon>Eukaryota</taxon>
        <taxon>Metazoa</taxon>
        <taxon>Ecdysozoa</taxon>
        <taxon>Nematoda</taxon>
        <taxon>Chromadorea</taxon>
        <taxon>Rhabditida</taxon>
        <taxon>Tylenchina</taxon>
        <taxon>Tylenchomorpha</taxon>
        <taxon>Tylenchoidea</taxon>
        <taxon>Heteroderidae</taxon>
        <taxon>Heteroderinae</taxon>
        <taxon>Globodera</taxon>
    </lineage>
</organism>
<name>A0A183C9Y9_GLOPA</name>
<dbReference type="Proteomes" id="UP000050741">
    <property type="component" value="Unassembled WGS sequence"/>
</dbReference>
<dbReference type="WBParaSite" id="GPLIN_000968800">
    <property type="protein sequence ID" value="GPLIN_000968800"/>
    <property type="gene ID" value="GPLIN_000968800"/>
</dbReference>